<sequence length="249" mass="28314">MSFCKAEVSYTVGGNEEETERRGERVGKRGLQDIRSFHSPLYSPYVYIPPKPHSSLEKLRTQKLEAMSKTLLKMLGTLMCVLAVCADVTPVKDFNLEKMAGKWYMVGFATNSQWFVNNRAEMKMGTAVLVATPEGNVDLSYARLRDDGTCFRMTYFANKMDTPGHFTFHSHIWNNDNDMTIVDVLYDDYALVHTIETKDGVSDVVNKLFSRTQETSVDVQRKFTRFSLDTGIFSKNIVFLPPNNECPEA</sequence>
<comment type="caution">
    <text evidence="3">The sequence shown here is derived from an EMBL/GenBank/DDBJ whole genome shotgun (WGS) entry which is preliminary data.</text>
</comment>
<dbReference type="SUPFAM" id="SSF50814">
    <property type="entry name" value="Lipocalins"/>
    <property type="match status" value="1"/>
</dbReference>
<comment type="similarity">
    <text evidence="1">Belongs to the calycin superfamily. Lipocalin family.</text>
</comment>
<dbReference type="Gene3D" id="2.40.128.20">
    <property type="match status" value="1"/>
</dbReference>
<feature type="domain" description="Lipocalin/cytosolic fatty-acid binding" evidence="2">
    <location>
        <begin position="100"/>
        <end position="242"/>
    </location>
</feature>
<dbReference type="InterPro" id="IPR000566">
    <property type="entry name" value="Lipocln_cytosolic_FA-bd_dom"/>
</dbReference>
<organism evidence="3 4">
    <name type="scientific">Channa striata</name>
    <name type="common">Snakehead murrel</name>
    <name type="synonym">Ophicephalus striatus</name>
    <dbReference type="NCBI Taxonomy" id="64152"/>
    <lineage>
        <taxon>Eukaryota</taxon>
        <taxon>Metazoa</taxon>
        <taxon>Chordata</taxon>
        <taxon>Craniata</taxon>
        <taxon>Vertebrata</taxon>
        <taxon>Euteleostomi</taxon>
        <taxon>Actinopterygii</taxon>
        <taxon>Neopterygii</taxon>
        <taxon>Teleostei</taxon>
        <taxon>Neoteleostei</taxon>
        <taxon>Acanthomorphata</taxon>
        <taxon>Anabantaria</taxon>
        <taxon>Anabantiformes</taxon>
        <taxon>Channoidei</taxon>
        <taxon>Channidae</taxon>
        <taxon>Channa</taxon>
    </lineage>
</organism>
<protein>
    <recommendedName>
        <fullName evidence="2">Lipocalin/cytosolic fatty-acid binding domain-containing protein</fullName>
    </recommendedName>
</protein>
<dbReference type="Pfam" id="PF00061">
    <property type="entry name" value="Lipocalin"/>
    <property type="match status" value="1"/>
</dbReference>
<proteinExistence type="inferred from homology"/>
<gene>
    <name evidence="3" type="ORF">Q5P01_003984</name>
</gene>
<evidence type="ECO:0000313" key="3">
    <source>
        <dbReference type="EMBL" id="KAK2859364.1"/>
    </source>
</evidence>
<dbReference type="PRINTS" id="PR01254">
    <property type="entry name" value="PGNDSYNTHASE"/>
</dbReference>
<reference evidence="3" key="1">
    <citation type="submission" date="2023-07" db="EMBL/GenBank/DDBJ databases">
        <title>Chromosome-level Genome Assembly of Striped Snakehead (Channa striata).</title>
        <authorList>
            <person name="Liu H."/>
        </authorList>
    </citation>
    <scope>NUCLEOTIDE SEQUENCE</scope>
    <source>
        <strain evidence="3">Gz</strain>
        <tissue evidence="3">Muscle</tissue>
    </source>
</reference>
<name>A0AA88T1U2_CHASR</name>
<dbReference type="InterPro" id="IPR002345">
    <property type="entry name" value="Lipocalin"/>
</dbReference>
<dbReference type="InterPro" id="IPR012674">
    <property type="entry name" value="Calycin"/>
</dbReference>
<dbReference type="PANTHER" id="PTHR11430:SF139">
    <property type="entry name" value="LIPOCALIN-15 PRECURSOR-RELATED"/>
    <property type="match status" value="1"/>
</dbReference>
<evidence type="ECO:0000313" key="4">
    <source>
        <dbReference type="Proteomes" id="UP001187415"/>
    </source>
</evidence>
<accession>A0AA88T1U2</accession>
<dbReference type="Proteomes" id="UP001187415">
    <property type="component" value="Unassembled WGS sequence"/>
</dbReference>
<evidence type="ECO:0000259" key="2">
    <source>
        <dbReference type="Pfam" id="PF00061"/>
    </source>
</evidence>
<dbReference type="GO" id="GO:0036094">
    <property type="term" value="F:small molecule binding"/>
    <property type="evidence" value="ECO:0007669"/>
    <property type="project" value="InterPro"/>
</dbReference>
<keyword evidence="4" id="KW-1185">Reference proteome</keyword>
<evidence type="ECO:0000256" key="1">
    <source>
        <dbReference type="ARBA" id="ARBA00006889"/>
    </source>
</evidence>
<dbReference type="PANTHER" id="PTHR11430">
    <property type="entry name" value="LIPOCALIN"/>
    <property type="match status" value="1"/>
</dbReference>
<dbReference type="AlphaFoldDB" id="A0AA88T1U2"/>
<dbReference type="PRINTS" id="PR00179">
    <property type="entry name" value="LIPOCALIN"/>
</dbReference>
<dbReference type="EMBL" id="JAUPFM010000002">
    <property type="protein sequence ID" value="KAK2859364.1"/>
    <property type="molecule type" value="Genomic_DNA"/>
</dbReference>